<dbReference type="Pfam" id="PF08031">
    <property type="entry name" value="BBE"/>
    <property type="match status" value="1"/>
</dbReference>
<dbReference type="PANTHER" id="PTHR42973">
    <property type="entry name" value="BINDING OXIDOREDUCTASE, PUTATIVE (AFU_ORTHOLOGUE AFUA_1G17690)-RELATED"/>
    <property type="match status" value="1"/>
</dbReference>
<comment type="cofactor">
    <cofactor evidence="1">
        <name>FAD</name>
        <dbReference type="ChEBI" id="CHEBI:57692"/>
    </cofactor>
</comment>
<dbReference type="InterPro" id="IPR006093">
    <property type="entry name" value="Oxy_OxRdtase_FAD_BS"/>
</dbReference>
<protein>
    <submittedName>
        <fullName evidence="9">FAD-binding oxidoreductase</fullName>
    </submittedName>
</protein>
<dbReference type="Gene3D" id="3.30.465.10">
    <property type="match status" value="1"/>
</dbReference>
<evidence type="ECO:0000256" key="5">
    <source>
        <dbReference type="ARBA" id="ARBA00023002"/>
    </source>
</evidence>
<keyword evidence="7" id="KW-0732">Signal</keyword>
<keyword evidence="4" id="KW-0274">FAD</keyword>
<evidence type="ECO:0000256" key="6">
    <source>
        <dbReference type="SAM" id="MobiDB-lite"/>
    </source>
</evidence>
<feature type="signal peptide" evidence="7">
    <location>
        <begin position="1"/>
        <end position="21"/>
    </location>
</feature>
<dbReference type="InterPro" id="IPR006094">
    <property type="entry name" value="Oxid_FAD_bind_N"/>
</dbReference>
<feature type="compositionally biased region" description="Pro residues" evidence="6">
    <location>
        <begin position="37"/>
        <end position="48"/>
    </location>
</feature>
<evidence type="ECO:0000259" key="8">
    <source>
        <dbReference type="PROSITE" id="PS51387"/>
    </source>
</evidence>
<dbReference type="PANTHER" id="PTHR42973:SF39">
    <property type="entry name" value="FAD-BINDING PCMH-TYPE DOMAIN-CONTAINING PROTEIN"/>
    <property type="match status" value="1"/>
</dbReference>
<evidence type="ECO:0000256" key="7">
    <source>
        <dbReference type="SAM" id="SignalP"/>
    </source>
</evidence>
<dbReference type="Gene3D" id="3.30.43.10">
    <property type="entry name" value="Uridine Diphospho-n-acetylenolpyruvylglucosamine Reductase, domain 2"/>
    <property type="match status" value="1"/>
</dbReference>
<evidence type="ECO:0000256" key="3">
    <source>
        <dbReference type="ARBA" id="ARBA00022630"/>
    </source>
</evidence>
<name>A0ABV9RYD9_9PSEU</name>
<dbReference type="InterPro" id="IPR012951">
    <property type="entry name" value="BBE"/>
</dbReference>
<dbReference type="PROSITE" id="PS51257">
    <property type="entry name" value="PROKAR_LIPOPROTEIN"/>
    <property type="match status" value="1"/>
</dbReference>
<comment type="similarity">
    <text evidence="2">Belongs to the oxygen-dependent FAD-linked oxidoreductase family.</text>
</comment>
<feature type="domain" description="FAD-binding PCMH-type" evidence="8">
    <location>
        <begin position="82"/>
        <end position="249"/>
    </location>
</feature>
<dbReference type="InterPro" id="IPR016166">
    <property type="entry name" value="FAD-bd_PCMH"/>
</dbReference>
<keyword evidence="3" id="KW-0285">Flavoprotein</keyword>
<dbReference type="Gene3D" id="3.40.462.20">
    <property type="match status" value="1"/>
</dbReference>
<dbReference type="PROSITE" id="PS00862">
    <property type="entry name" value="OX2_COVAL_FAD"/>
    <property type="match status" value="1"/>
</dbReference>
<dbReference type="InterPro" id="IPR016167">
    <property type="entry name" value="FAD-bd_PCMH_sub1"/>
</dbReference>
<gene>
    <name evidence="9" type="ORF">ACFPCV_07430</name>
</gene>
<evidence type="ECO:0000313" key="9">
    <source>
        <dbReference type="EMBL" id="MFC4853330.1"/>
    </source>
</evidence>
<reference evidence="10" key="1">
    <citation type="journal article" date="2019" name="Int. J. Syst. Evol. Microbiol.">
        <title>The Global Catalogue of Microorganisms (GCM) 10K type strain sequencing project: providing services to taxonomists for standard genome sequencing and annotation.</title>
        <authorList>
            <consortium name="The Broad Institute Genomics Platform"/>
            <consortium name="The Broad Institute Genome Sequencing Center for Infectious Disease"/>
            <person name="Wu L."/>
            <person name="Ma J."/>
        </authorList>
    </citation>
    <scope>NUCLEOTIDE SEQUENCE [LARGE SCALE GENOMIC DNA]</scope>
    <source>
        <strain evidence="10">ZS-22-S1</strain>
    </source>
</reference>
<dbReference type="InterPro" id="IPR050416">
    <property type="entry name" value="FAD-linked_Oxidoreductase"/>
</dbReference>
<proteinExistence type="inferred from homology"/>
<sequence length="486" mass="50083">MIGRRRLLGVMALGAAVTACSPEPDDARPGPTTTTTTPPPPSTTQAPVPPDWKALRAQLPGGLDLPGDSGYPVASRSYNPLFDNRRPAAVAHCTSVADVQRCVAVARAARMPIAARSGGHSYAGYSTPDKGLVLDLRPMAAVQAGGDQAVVGAGARLMEVYSALAGAGRALPAGSCPTVGVSGLTLGGGIGVTTRKYGLTCDKLVAAQVVTADGEQQTVDGGDLLWALKGGGGGNFGIVTSFTFATDPAPGITVFSLDYPAAATTDVVGAWQEWIAGQPDEMWSNCIVSAGSPPTCRVSGALVGDEARAKDLLRTMPRASSLLITGMGYLDAMRYFAGCTQGDIARCKPESEGGQVGRVSFTASSRILDTAVDPAALVDLLNGRDRLDVLLDGLGGAVSRIAQGDTAFPHRDALATAQIYSTGDAQDVAEVRDGLGQLAGPHGYVNYIDPGMPDWATAYYGGNLPRLRKVAATYDPDKVFAFAQSV</sequence>
<evidence type="ECO:0000256" key="4">
    <source>
        <dbReference type="ARBA" id="ARBA00022827"/>
    </source>
</evidence>
<dbReference type="EMBL" id="JBHSIS010000003">
    <property type="protein sequence ID" value="MFC4853330.1"/>
    <property type="molecule type" value="Genomic_DNA"/>
</dbReference>
<comment type="caution">
    <text evidence="9">The sequence shown here is derived from an EMBL/GenBank/DDBJ whole genome shotgun (WGS) entry which is preliminary data.</text>
</comment>
<dbReference type="PROSITE" id="PS51387">
    <property type="entry name" value="FAD_PCMH"/>
    <property type="match status" value="1"/>
</dbReference>
<organism evidence="9 10">
    <name type="scientific">Actinophytocola glycyrrhizae</name>
    <dbReference type="NCBI Taxonomy" id="2044873"/>
    <lineage>
        <taxon>Bacteria</taxon>
        <taxon>Bacillati</taxon>
        <taxon>Actinomycetota</taxon>
        <taxon>Actinomycetes</taxon>
        <taxon>Pseudonocardiales</taxon>
        <taxon>Pseudonocardiaceae</taxon>
    </lineage>
</organism>
<evidence type="ECO:0000256" key="2">
    <source>
        <dbReference type="ARBA" id="ARBA00005466"/>
    </source>
</evidence>
<dbReference type="Proteomes" id="UP001595859">
    <property type="component" value="Unassembled WGS sequence"/>
</dbReference>
<dbReference type="Pfam" id="PF01565">
    <property type="entry name" value="FAD_binding_4"/>
    <property type="match status" value="1"/>
</dbReference>
<dbReference type="InterPro" id="IPR036318">
    <property type="entry name" value="FAD-bd_PCMH-like_sf"/>
</dbReference>
<keyword evidence="5" id="KW-0560">Oxidoreductase</keyword>
<dbReference type="SUPFAM" id="SSF56176">
    <property type="entry name" value="FAD-binding/transporter-associated domain-like"/>
    <property type="match status" value="1"/>
</dbReference>
<dbReference type="InterPro" id="IPR016169">
    <property type="entry name" value="FAD-bd_PCMH_sub2"/>
</dbReference>
<evidence type="ECO:0000256" key="1">
    <source>
        <dbReference type="ARBA" id="ARBA00001974"/>
    </source>
</evidence>
<evidence type="ECO:0000313" key="10">
    <source>
        <dbReference type="Proteomes" id="UP001595859"/>
    </source>
</evidence>
<accession>A0ABV9RYD9</accession>
<feature type="region of interest" description="Disordered" evidence="6">
    <location>
        <begin position="20"/>
        <end position="48"/>
    </location>
</feature>
<feature type="chain" id="PRO_5047225213" evidence="7">
    <location>
        <begin position="22"/>
        <end position="486"/>
    </location>
</feature>
<dbReference type="RefSeq" id="WP_378055297.1">
    <property type="nucleotide sequence ID" value="NZ_JBHSIS010000003.1"/>
</dbReference>
<keyword evidence="10" id="KW-1185">Reference proteome</keyword>